<reference evidence="1 2" key="1">
    <citation type="submission" date="2005-09" db="EMBL/GenBank/DDBJ databases">
        <authorList>
            <person name="Mural R.J."/>
            <person name="Li P.W."/>
            <person name="Adams M.D."/>
            <person name="Amanatides P.G."/>
            <person name="Baden-Tillson H."/>
            <person name="Barnstead M."/>
            <person name="Chin S.H."/>
            <person name="Dew I."/>
            <person name="Evans C.A."/>
            <person name="Ferriera S."/>
            <person name="Flanigan M."/>
            <person name="Fosler C."/>
            <person name="Glodek A."/>
            <person name="Gu Z."/>
            <person name="Holt R.A."/>
            <person name="Jennings D."/>
            <person name="Kraft C.L."/>
            <person name="Lu F."/>
            <person name="Nguyen T."/>
            <person name="Nusskern D.R."/>
            <person name="Pfannkoch C.M."/>
            <person name="Sitter C."/>
            <person name="Sutton G.G."/>
            <person name="Venter J.C."/>
            <person name="Wang Z."/>
            <person name="Woodage T."/>
            <person name="Zheng X.H."/>
            <person name="Zhong F."/>
        </authorList>
    </citation>
    <scope>NUCLEOTIDE SEQUENCE [LARGE SCALE GENOMIC DNA]</scope>
    <source>
        <strain>BN</strain>
        <strain evidence="2">Sprague-Dawley</strain>
    </source>
</reference>
<dbReference type="EMBL" id="CH474031">
    <property type="protein sequence ID" value="EDL90662.1"/>
    <property type="molecule type" value="Genomic_DNA"/>
</dbReference>
<sequence length="72" mass="7717">MVSVAELAAPCDHPDLSLSYRSHLGLPGGQEDALTRARLEVTSGVLQRMCMQPSAFQSLPGLCRNLLLAPLL</sequence>
<protein>
    <submittedName>
        <fullName evidence="1">RCG38692, isoform CRA_e</fullName>
    </submittedName>
</protein>
<dbReference type="AlphaFoldDB" id="A6KA78"/>
<proteinExistence type="predicted"/>
<name>A6KA78_RAT</name>
<organism evidence="1 2">
    <name type="scientific">Rattus norvegicus</name>
    <name type="common">Rat</name>
    <dbReference type="NCBI Taxonomy" id="10116"/>
    <lineage>
        <taxon>Eukaryota</taxon>
        <taxon>Metazoa</taxon>
        <taxon>Chordata</taxon>
        <taxon>Craniata</taxon>
        <taxon>Vertebrata</taxon>
        <taxon>Euteleostomi</taxon>
        <taxon>Mammalia</taxon>
        <taxon>Eutheria</taxon>
        <taxon>Euarchontoglires</taxon>
        <taxon>Glires</taxon>
        <taxon>Rodentia</taxon>
        <taxon>Myomorpha</taxon>
        <taxon>Muroidea</taxon>
        <taxon>Muridae</taxon>
        <taxon>Murinae</taxon>
        <taxon>Rattus</taxon>
    </lineage>
</organism>
<dbReference type="Proteomes" id="UP000234681">
    <property type="component" value="Chromosome 16"/>
</dbReference>
<evidence type="ECO:0000313" key="2">
    <source>
        <dbReference type="Proteomes" id="UP000234681"/>
    </source>
</evidence>
<evidence type="ECO:0000313" key="1">
    <source>
        <dbReference type="EMBL" id="EDL90662.1"/>
    </source>
</evidence>
<accession>A6KA78</accession>
<gene>
    <name evidence="1" type="ORF">rCG_38692</name>
</gene>